<dbReference type="Proteomes" id="UP000242188">
    <property type="component" value="Unassembled WGS sequence"/>
</dbReference>
<keyword evidence="2" id="KW-0472">Membrane</keyword>
<evidence type="ECO:0000256" key="1">
    <source>
        <dbReference type="SAM" id="MobiDB-lite"/>
    </source>
</evidence>
<name>A0A210PEJ4_MIZYE</name>
<evidence type="ECO:0000256" key="2">
    <source>
        <dbReference type="SAM" id="Phobius"/>
    </source>
</evidence>
<sequence>MFTATIASIPSSSFLSSSSQLDLKITGLIPLLHSSLPSFSVVNETSTRVVVSHMTMHDAIEGQHFSTSVLSSSGNSHSITEVPVSAKLHSNSNDRLESKTTLHGEQTTGMVPNENLIKSIRPTRSSFFQSQSVRHPANDSARIDSVTTSSINWFSSSYITEVPALNTADNTVSVDVEDKPDSKVALGIVIGVFAIIVAVLLVMIFRVVYRSAMETKHEDMPRATITETSRRESQQGVQIEPVEVGNPFFLNIDGDFSESTTDDDVSNKSDVSLKSISNKDMSIPRSQFRSSTNGRTRQHTRGLTKTHQTTFTDDTGCFKVSRHNRSNAVKDTCVTSHSVNGDIYAVSYKQRKVNRR</sequence>
<protein>
    <submittedName>
        <fullName evidence="3">Uncharacterized protein</fullName>
    </submittedName>
</protein>
<dbReference type="EMBL" id="NEDP02076747">
    <property type="protein sequence ID" value="OWF34908.1"/>
    <property type="molecule type" value="Genomic_DNA"/>
</dbReference>
<dbReference type="OrthoDB" id="10618706at2759"/>
<evidence type="ECO:0000313" key="3">
    <source>
        <dbReference type="EMBL" id="OWF34908.1"/>
    </source>
</evidence>
<reference evidence="3 4" key="1">
    <citation type="journal article" date="2017" name="Nat. Ecol. Evol.">
        <title>Scallop genome provides insights into evolution of bilaterian karyotype and development.</title>
        <authorList>
            <person name="Wang S."/>
            <person name="Zhang J."/>
            <person name="Jiao W."/>
            <person name="Li J."/>
            <person name="Xun X."/>
            <person name="Sun Y."/>
            <person name="Guo X."/>
            <person name="Huan P."/>
            <person name="Dong B."/>
            <person name="Zhang L."/>
            <person name="Hu X."/>
            <person name="Sun X."/>
            <person name="Wang J."/>
            <person name="Zhao C."/>
            <person name="Wang Y."/>
            <person name="Wang D."/>
            <person name="Huang X."/>
            <person name="Wang R."/>
            <person name="Lv J."/>
            <person name="Li Y."/>
            <person name="Zhang Z."/>
            <person name="Liu B."/>
            <person name="Lu W."/>
            <person name="Hui Y."/>
            <person name="Liang J."/>
            <person name="Zhou Z."/>
            <person name="Hou R."/>
            <person name="Li X."/>
            <person name="Liu Y."/>
            <person name="Li H."/>
            <person name="Ning X."/>
            <person name="Lin Y."/>
            <person name="Zhao L."/>
            <person name="Xing Q."/>
            <person name="Dou J."/>
            <person name="Li Y."/>
            <person name="Mao J."/>
            <person name="Guo H."/>
            <person name="Dou H."/>
            <person name="Li T."/>
            <person name="Mu C."/>
            <person name="Jiang W."/>
            <person name="Fu Q."/>
            <person name="Fu X."/>
            <person name="Miao Y."/>
            <person name="Liu J."/>
            <person name="Yu Q."/>
            <person name="Li R."/>
            <person name="Liao H."/>
            <person name="Li X."/>
            <person name="Kong Y."/>
            <person name="Jiang Z."/>
            <person name="Chourrout D."/>
            <person name="Li R."/>
            <person name="Bao Z."/>
        </authorList>
    </citation>
    <scope>NUCLEOTIDE SEQUENCE [LARGE SCALE GENOMIC DNA]</scope>
    <source>
        <strain evidence="3 4">PY_sf001</strain>
    </source>
</reference>
<accession>A0A210PEJ4</accession>
<keyword evidence="2" id="KW-1133">Transmembrane helix</keyword>
<feature type="transmembrane region" description="Helical" evidence="2">
    <location>
        <begin position="184"/>
        <end position="209"/>
    </location>
</feature>
<feature type="region of interest" description="Disordered" evidence="1">
    <location>
        <begin position="282"/>
        <end position="305"/>
    </location>
</feature>
<organism evidence="3 4">
    <name type="scientific">Mizuhopecten yessoensis</name>
    <name type="common">Japanese scallop</name>
    <name type="synonym">Patinopecten yessoensis</name>
    <dbReference type="NCBI Taxonomy" id="6573"/>
    <lineage>
        <taxon>Eukaryota</taxon>
        <taxon>Metazoa</taxon>
        <taxon>Spiralia</taxon>
        <taxon>Lophotrochozoa</taxon>
        <taxon>Mollusca</taxon>
        <taxon>Bivalvia</taxon>
        <taxon>Autobranchia</taxon>
        <taxon>Pteriomorphia</taxon>
        <taxon>Pectinida</taxon>
        <taxon>Pectinoidea</taxon>
        <taxon>Pectinidae</taxon>
        <taxon>Mizuhopecten</taxon>
    </lineage>
</organism>
<keyword evidence="4" id="KW-1185">Reference proteome</keyword>
<keyword evidence="2" id="KW-0812">Transmembrane</keyword>
<gene>
    <name evidence="3" type="ORF">KP79_PYT08686</name>
</gene>
<dbReference type="AlphaFoldDB" id="A0A210PEJ4"/>
<comment type="caution">
    <text evidence="3">The sequence shown here is derived from an EMBL/GenBank/DDBJ whole genome shotgun (WGS) entry which is preliminary data.</text>
</comment>
<feature type="compositionally biased region" description="Polar residues" evidence="1">
    <location>
        <begin position="282"/>
        <end position="295"/>
    </location>
</feature>
<proteinExistence type="predicted"/>
<evidence type="ECO:0000313" key="4">
    <source>
        <dbReference type="Proteomes" id="UP000242188"/>
    </source>
</evidence>